<evidence type="ECO:0000313" key="7">
    <source>
        <dbReference type="EMBL" id="KAF2244245.1"/>
    </source>
</evidence>
<dbReference type="PANTHER" id="PTHR15549">
    <property type="entry name" value="PAIRED IMMUNOGLOBULIN-LIKE TYPE 2 RECEPTOR"/>
    <property type="match status" value="1"/>
</dbReference>
<dbReference type="GO" id="GO:0016020">
    <property type="term" value="C:membrane"/>
    <property type="evidence" value="ECO:0007669"/>
    <property type="project" value="UniProtKB-SubCell"/>
</dbReference>
<keyword evidence="2 6" id="KW-0812">Transmembrane</keyword>
<dbReference type="AlphaFoldDB" id="A0A6A6I1B7"/>
<sequence>MSLAHLLARELSTFSPTCPSGGTWYACASGSKFVGCCTSDPCTNGCSQGNIQPVAFNASAYGTYPDASCGASSTFYSCLSPDNATTFWGCCKSMPCDHTECPSGDLVPAFMERPEQFNAYATSAPSSTGSAPSATATGGLDAGGNEGTSHTTAIIGGAVGGGLGVAIIIALLIFFLCRRKKKSEEGKSSGLDQPPKVEKNDYRASTLTEAPPKYSSPNPNMYAHSPSHPAYSHHYHPVATELQPQELPAEMSPGSPSLQPPPNTQRYSELPADAAAARTAAELESPVPSPKPAQSSFALRSPPKRSTGLGF</sequence>
<evidence type="ECO:0000256" key="3">
    <source>
        <dbReference type="ARBA" id="ARBA00022989"/>
    </source>
</evidence>
<dbReference type="GO" id="GO:0071944">
    <property type="term" value="C:cell periphery"/>
    <property type="evidence" value="ECO:0007669"/>
    <property type="project" value="UniProtKB-ARBA"/>
</dbReference>
<dbReference type="EMBL" id="ML987203">
    <property type="protein sequence ID" value="KAF2244245.1"/>
    <property type="molecule type" value="Genomic_DNA"/>
</dbReference>
<proteinExistence type="predicted"/>
<feature type="compositionally biased region" description="Low complexity" evidence="5">
    <location>
        <begin position="121"/>
        <end position="139"/>
    </location>
</feature>
<dbReference type="PANTHER" id="PTHR15549:SF27">
    <property type="entry name" value="CHITIN-BINDING TYPE-1 DOMAIN-CONTAINING PROTEIN"/>
    <property type="match status" value="1"/>
</dbReference>
<protein>
    <submittedName>
        <fullName evidence="7">Uncharacterized protein</fullName>
    </submittedName>
</protein>
<comment type="subcellular location">
    <subcellularLocation>
        <location evidence="1">Membrane</location>
        <topology evidence="1">Single-pass membrane protein</topology>
    </subcellularLocation>
</comment>
<evidence type="ECO:0000256" key="5">
    <source>
        <dbReference type="SAM" id="MobiDB-lite"/>
    </source>
</evidence>
<reference evidence="7" key="1">
    <citation type="journal article" date="2020" name="Stud. Mycol.">
        <title>101 Dothideomycetes genomes: a test case for predicting lifestyles and emergence of pathogens.</title>
        <authorList>
            <person name="Haridas S."/>
            <person name="Albert R."/>
            <person name="Binder M."/>
            <person name="Bloem J."/>
            <person name="Labutti K."/>
            <person name="Salamov A."/>
            <person name="Andreopoulos B."/>
            <person name="Baker S."/>
            <person name="Barry K."/>
            <person name="Bills G."/>
            <person name="Bluhm B."/>
            <person name="Cannon C."/>
            <person name="Castanera R."/>
            <person name="Culley D."/>
            <person name="Daum C."/>
            <person name="Ezra D."/>
            <person name="Gonzalez J."/>
            <person name="Henrissat B."/>
            <person name="Kuo A."/>
            <person name="Liang C."/>
            <person name="Lipzen A."/>
            <person name="Lutzoni F."/>
            <person name="Magnuson J."/>
            <person name="Mondo S."/>
            <person name="Nolan M."/>
            <person name="Ohm R."/>
            <person name="Pangilinan J."/>
            <person name="Park H.-J."/>
            <person name="Ramirez L."/>
            <person name="Alfaro M."/>
            <person name="Sun H."/>
            <person name="Tritt A."/>
            <person name="Yoshinaga Y."/>
            <person name="Zwiers L.-H."/>
            <person name="Turgeon B."/>
            <person name="Goodwin S."/>
            <person name="Spatafora J."/>
            <person name="Crous P."/>
            <person name="Grigoriev I."/>
        </authorList>
    </citation>
    <scope>NUCLEOTIDE SEQUENCE</scope>
    <source>
        <strain evidence="7">CBS 122368</strain>
    </source>
</reference>
<name>A0A6A6I1B7_9PLEO</name>
<evidence type="ECO:0000256" key="1">
    <source>
        <dbReference type="ARBA" id="ARBA00004167"/>
    </source>
</evidence>
<evidence type="ECO:0000256" key="2">
    <source>
        <dbReference type="ARBA" id="ARBA00022692"/>
    </source>
</evidence>
<dbReference type="OrthoDB" id="3692311at2759"/>
<keyword evidence="8" id="KW-1185">Reference proteome</keyword>
<dbReference type="InterPro" id="IPR051694">
    <property type="entry name" value="Immunoregulatory_rcpt-like"/>
</dbReference>
<dbReference type="RefSeq" id="XP_033679249.1">
    <property type="nucleotide sequence ID" value="XM_033836554.1"/>
</dbReference>
<dbReference type="Proteomes" id="UP000800094">
    <property type="component" value="Unassembled WGS sequence"/>
</dbReference>
<feature type="region of interest" description="Disordered" evidence="5">
    <location>
        <begin position="246"/>
        <end position="311"/>
    </location>
</feature>
<feature type="transmembrane region" description="Helical" evidence="6">
    <location>
        <begin position="154"/>
        <end position="177"/>
    </location>
</feature>
<accession>A0A6A6I1B7</accession>
<feature type="region of interest" description="Disordered" evidence="5">
    <location>
        <begin position="208"/>
        <end position="233"/>
    </location>
</feature>
<feature type="region of interest" description="Disordered" evidence="5">
    <location>
        <begin position="121"/>
        <end position="144"/>
    </location>
</feature>
<organism evidence="7 8">
    <name type="scientific">Trematosphaeria pertusa</name>
    <dbReference type="NCBI Taxonomy" id="390896"/>
    <lineage>
        <taxon>Eukaryota</taxon>
        <taxon>Fungi</taxon>
        <taxon>Dikarya</taxon>
        <taxon>Ascomycota</taxon>
        <taxon>Pezizomycotina</taxon>
        <taxon>Dothideomycetes</taxon>
        <taxon>Pleosporomycetidae</taxon>
        <taxon>Pleosporales</taxon>
        <taxon>Massarineae</taxon>
        <taxon>Trematosphaeriaceae</taxon>
        <taxon>Trematosphaeria</taxon>
    </lineage>
</organism>
<evidence type="ECO:0000256" key="4">
    <source>
        <dbReference type="ARBA" id="ARBA00023136"/>
    </source>
</evidence>
<keyword evidence="3 6" id="KW-1133">Transmembrane helix</keyword>
<evidence type="ECO:0000313" key="8">
    <source>
        <dbReference type="Proteomes" id="UP000800094"/>
    </source>
</evidence>
<evidence type="ECO:0000256" key="6">
    <source>
        <dbReference type="SAM" id="Phobius"/>
    </source>
</evidence>
<dbReference type="GeneID" id="54589884"/>
<keyword evidence="4 6" id="KW-0472">Membrane</keyword>
<gene>
    <name evidence="7" type="ORF">BU26DRAFT_96452</name>
</gene>